<keyword evidence="7" id="KW-0175">Coiled coil</keyword>
<sequence length="693" mass="77101">MAFANNRRLGYHHAQAESKHSAYFEDADSAALDPAILEADMMQSPGGAQYRKDSFANSGGVLSPADSHAWDHQLSGGLSLDPASAGAQNVFHDEHNGFVRPGASHVHPHAPAYGHPPRGSPWAFEHTPGNCTPNHGVEYVPLAPQYEQAQYPLHQTNNGAPAIAPHPAMVPHPLPFNGSHGEQGFTPVPQVHTPISPHSHQDWMGMAQQEMDSRPMPKRMRPNSPPTTLLDFARRDGIRKKNGRIEIPQERNIRTIDELIDRTTDEDILKELKQQKRLLRNREAALNSRQRKKKHTEDLEVREKNFGQTIAMLEKDVSDLSIDRQRREEERQVLIHRFQESQRVIESLQEEMRSLKIQHNEETSQLRRKVNILTDQLAMDQAPAMSAAPSSTGFTDFNAEMEALNMGQHDWEDFFFVENMQTGSPEDFAYPSRPEPAKPSQVLEKRPSSSTIVPSPTRKSNETTTDPPIATGLIFMLLLCGAFVASKPPGSRPAGLLSMPPEVQAAAPAVLKDLLAEAGGATQTISQARALQHAGHEPQSSGAPFTSPHPTSSRLEQMHNRLTAPTRQQEIDQAFSLTTAQYASITHMNYPPHTAYDEGTGSGPSQHDTAAQPAQPAQPQRPKRNLAEAMAQLQHQQQQQQQQQRGSKAEVYTRSLLWEQIPAETVRQFREIVRDHEEIEEAGRRGQAGVLVR</sequence>
<dbReference type="OrthoDB" id="644067at2759"/>
<evidence type="ECO:0000256" key="3">
    <source>
        <dbReference type="ARBA" id="ARBA00023015"/>
    </source>
</evidence>
<dbReference type="InterPro" id="IPR046347">
    <property type="entry name" value="bZIP_sf"/>
</dbReference>
<reference evidence="10 11" key="1">
    <citation type="submission" date="2017-03" db="EMBL/GenBank/DDBJ databases">
        <title>Genomes of endolithic fungi from Antarctica.</title>
        <authorList>
            <person name="Coleine C."/>
            <person name="Masonjones S."/>
            <person name="Stajich J.E."/>
        </authorList>
    </citation>
    <scope>NUCLEOTIDE SEQUENCE [LARGE SCALE GENOMIC DNA]</scope>
    <source>
        <strain evidence="10 11">CCFEE 5184</strain>
    </source>
</reference>
<evidence type="ECO:0000256" key="7">
    <source>
        <dbReference type="SAM" id="Coils"/>
    </source>
</evidence>
<feature type="non-terminal residue" evidence="10">
    <location>
        <position position="693"/>
    </location>
</feature>
<dbReference type="STRING" id="329884.A0A4U0WBG9"/>
<organism evidence="10 11">
    <name type="scientific">Friedmanniomyces simplex</name>
    <dbReference type="NCBI Taxonomy" id="329884"/>
    <lineage>
        <taxon>Eukaryota</taxon>
        <taxon>Fungi</taxon>
        <taxon>Dikarya</taxon>
        <taxon>Ascomycota</taxon>
        <taxon>Pezizomycotina</taxon>
        <taxon>Dothideomycetes</taxon>
        <taxon>Dothideomycetidae</taxon>
        <taxon>Mycosphaerellales</taxon>
        <taxon>Teratosphaeriaceae</taxon>
        <taxon>Friedmanniomyces</taxon>
    </lineage>
</organism>
<feature type="region of interest" description="Disordered" evidence="8">
    <location>
        <begin position="105"/>
        <end position="127"/>
    </location>
</feature>
<keyword evidence="11" id="KW-1185">Reference proteome</keyword>
<dbReference type="GO" id="GO:0005634">
    <property type="term" value="C:nucleus"/>
    <property type="evidence" value="ECO:0007669"/>
    <property type="project" value="UniProtKB-SubCell"/>
</dbReference>
<dbReference type="Gene3D" id="1.20.5.170">
    <property type="match status" value="1"/>
</dbReference>
<gene>
    <name evidence="10" type="ORF">B0A55_12928</name>
</gene>
<proteinExistence type="inferred from homology"/>
<comment type="caution">
    <text evidence="10">The sequence shown here is derived from an EMBL/GenBank/DDBJ whole genome shotgun (WGS) entry which is preliminary data.</text>
</comment>
<accession>A0A4U0WBG9</accession>
<evidence type="ECO:0000256" key="5">
    <source>
        <dbReference type="ARBA" id="ARBA00023163"/>
    </source>
</evidence>
<dbReference type="Pfam" id="PF00170">
    <property type="entry name" value="bZIP_1"/>
    <property type="match status" value="1"/>
</dbReference>
<keyword evidence="3" id="KW-0805">Transcription regulation</keyword>
<dbReference type="GO" id="GO:0003677">
    <property type="term" value="F:DNA binding"/>
    <property type="evidence" value="ECO:0007669"/>
    <property type="project" value="UniProtKB-KW"/>
</dbReference>
<dbReference type="SUPFAM" id="SSF57959">
    <property type="entry name" value="Leucine zipper domain"/>
    <property type="match status" value="1"/>
</dbReference>
<keyword evidence="6" id="KW-0539">Nucleus</keyword>
<evidence type="ECO:0000313" key="11">
    <source>
        <dbReference type="Proteomes" id="UP000309340"/>
    </source>
</evidence>
<dbReference type="PROSITE" id="PS50217">
    <property type="entry name" value="BZIP"/>
    <property type="match status" value="1"/>
</dbReference>
<feature type="compositionally biased region" description="Polar residues" evidence="8">
    <location>
        <begin position="538"/>
        <end position="554"/>
    </location>
</feature>
<dbReference type="SMART" id="SM00338">
    <property type="entry name" value="BRLZ"/>
    <property type="match status" value="1"/>
</dbReference>
<dbReference type="InterPro" id="IPR004827">
    <property type="entry name" value="bZIP"/>
</dbReference>
<evidence type="ECO:0000256" key="4">
    <source>
        <dbReference type="ARBA" id="ARBA00023125"/>
    </source>
</evidence>
<dbReference type="AlphaFoldDB" id="A0A4U0WBG9"/>
<dbReference type="CDD" id="cd14704">
    <property type="entry name" value="bZIP_HY5-like"/>
    <property type="match status" value="1"/>
</dbReference>
<dbReference type="PANTHER" id="PTHR47416">
    <property type="entry name" value="BASIC-LEUCINE ZIPPER TRANSCRIPTION FACTOR F-RELATED"/>
    <property type="match status" value="1"/>
</dbReference>
<feature type="coiled-coil region" evidence="7">
    <location>
        <begin position="269"/>
        <end position="365"/>
    </location>
</feature>
<feature type="region of interest" description="Disordered" evidence="8">
    <location>
        <begin position="425"/>
        <end position="467"/>
    </location>
</feature>
<feature type="compositionally biased region" description="Polar residues" evidence="8">
    <location>
        <begin position="448"/>
        <end position="466"/>
    </location>
</feature>
<dbReference type="PANTHER" id="PTHR47416:SF8">
    <property type="entry name" value="BASIC-LEUCINE ZIPPER TRANSCRIPTION FACTOR E-RELATED"/>
    <property type="match status" value="1"/>
</dbReference>
<name>A0A4U0WBG9_9PEZI</name>
<keyword evidence="5" id="KW-0804">Transcription</keyword>
<evidence type="ECO:0000256" key="8">
    <source>
        <dbReference type="SAM" id="MobiDB-lite"/>
    </source>
</evidence>
<feature type="region of interest" description="Disordered" evidence="8">
    <location>
        <begin position="589"/>
        <end position="624"/>
    </location>
</feature>
<protein>
    <recommendedName>
        <fullName evidence="9">BZIP domain-containing protein</fullName>
    </recommendedName>
</protein>
<keyword evidence="4" id="KW-0238">DNA-binding</keyword>
<feature type="domain" description="BZIP" evidence="9">
    <location>
        <begin position="271"/>
        <end position="321"/>
    </location>
</feature>
<comment type="similarity">
    <text evidence="2">Belongs to the bZIP family.</text>
</comment>
<feature type="compositionally biased region" description="Low complexity" evidence="8">
    <location>
        <begin position="610"/>
        <end position="620"/>
    </location>
</feature>
<evidence type="ECO:0000313" key="10">
    <source>
        <dbReference type="EMBL" id="TKA60010.1"/>
    </source>
</evidence>
<dbReference type="Proteomes" id="UP000309340">
    <property type="component" value="Unassembled WGS sequence"/>
</dbReference>
<feature type="region of interest" description="Disordered" evidence="8">
    <location>
        <begin position="529"/>
        <end position="554"/>
    </location>
</feature>
<evidence type="ECO:0000259" key="9">
    <source>
        <dbReference type="PROSITE" id="PS50217"/>
    </source>
</evidence>
<evidence type="ECO:0000256" key="1">
    <source>
        <dbReference type="ARBA" id="ARBA00004123"/>
    </source>
</evidence>
<evidence type="ECO:0000256" key="6">
    <source>
        <dbReference type="ARBA" id="ARBA00023242"/>
    </source>
</evidence>
<dbReference type="EMBL" id="NAJQ01001371">
    <property type="protein sequence ID" value="TKA60010.1"/>
    <property type="molecule type" value="Genomic_DNA"/>
</dbReference>
<evidence type="ECO:0000256" key="2">
    <source>
        <dbReference type="ARBA" id="ARBA00007163"/>
    </source>
</evidence>
<comment type="subcellular location">
    <subcellularLocation>
        <location evidence="1">Nucleus</location>
    </subcellularLocation>
</comment>
<dbReference type="GO" id="GO:0003700">
    <property type="term" value="F:DNA-binding transcription factor activity"/>
    <property type="evidence" value="ECO:0007669"/>
    <property type="project" value="InterPro"/>
</dbReference>